<keyword evidence="4" id="KW-1185">Reference proteome</keyword>
<accession>A0A9D4VQV3</accession>
<dbReference type="InterPro" id="IPR057670">
    <property type="entry name" value="SH3_retrovirus"/>
</dbReference>
<reference evidence="3 4" key="1">
    <citation type="journal article" date="2022" name="Nat. Genet.">
        <title>Improved pea reference genome and pan-genome highlight genomic features and evolutionary characteristics.</title>
        <authorList>
            <person name="Yang T."/>
            <person name="Liu R."/>
            <person name="Luo Y."/>
            <person name="Hu S."/>
            <person name="Wang D."/>
            <person name="Wang C."/>
            <person name="Pandey M.K."/>
            <person name="Ge S."/>
            <person name="Xu Q."/>
            <person name="Li N."/>
            <person name="Li G."/>
            <person name="Huang Y."/>
            <person name="Saxena R.K."/>
            <person name="Ji Y."/>
            <person name="Li M."/>
            <person name="Yan X."/>
            <person name="He Y."/>
            <person name="Liu Y."/>
            <person name="Wang X."/>
            <person name="Xiang C."/>
            <person name="Varshney R.K."/>
            <person name="Ding H."/>
            <person name="Gao S."/>
            <person name="Zong X."/>
        </authorList>
    </citation>
    <scope>NUCLEOTIDE SEQUENCE [LARGE SCALE GENOMIC DNA]</scope>
    <source>
        <strain evidence="3 4">cv. Zhongwan 6</strain>
    </source>
</reference>
<dbReference type="AlphaFoldDB" id="A0A9D4VQV3"/>
<evidence type="ECO:0000256" key="1">
    <source>
        <dbReference type="SAM" id="MobiDB-lite"/>
    </source>
</evidence>
<feature type="domain" description="Retroviral polymerase SH3-like" evidence="2">
    <location>
        <begin position="183"/>
        <end position="243"/>
    </location>
</feature>
<proteinExistence type="predicted"/>
<name>A0A9D4VQV3_PEA</name>
<dbReference type="PANTHER" id="PTHR34222">
    <property type="entry name" value="GAG_PRE-INTEGRS DOMAIN-CONTAINING PROTEIN"/>
    <property type="match status" value="1"/>
</dbReference>
<protein>
    <recommendedName>
        <fullName evidence="2">Retroviral polymerase SH3-like domain-containing protein</fullName>
    </recommendedName>
</protein>
<evidence type="ECO:0000313" key="3">
    <source>
        <dbReference type="EMBL" id="KAI5388425.1"/>
    </source>
</evidence>
<dbReference type="Pfam" id="PF25597">
    <property type="entry name" value="SH3_retrovirus"/>
    <property type="match status" value="1"/>
</dbReference>
<evidence type="ECO:0000259" key="2">
    <source>
        <dbReference type="Pfam" id="PF25597"/>
    </source>
</evidence>
<gene>
    <name evidence="3" type="ORF">KIW84_074204</name>
</gene>
<dbReference type="PANTHER" id="PTHR34222:SF28">
    <property type="entry name" value="CCHC-TYPE DOMAIN-CONTAINING PROTEIN"/>
    <property type="match status" value="1"/>
</dbReference>
<feature type="region of interest" description="Disordered" evidence="1">
    <location>
        <begin position="102"/>
        <end position="123"/>
    </location>
</feature>
<evidence type="ECO:0000313" key="4">
    <source>
        <dbReference type="Proteomes" id="UP001058974"/>
    </source>
</evidence>
<comment type="caution">
    <text evidence="3">The sequence shown here is derived from an EMBL/GenBank/DDBJ whole genome shotgun (WGS) entry which is preliminary data.</text>
</comment>
<dbReference type="Gramene" id="Psat07G0420400-T1">
    <property type="protein sequence ID" value="KAI5388425.1"/>
    <property type="gene ID" value="KIW84_074204"/>
</dbReference>
<dbReference type="Proteomes" id="UP001058974">
    <property type="component" value="Chromosome 7"/>
</dbReference>
<sequence length="327" mass="36235">MGLDDAIYGTVRSNLLVTDPLPNLNRVYSTMIQEERVRMMTRTTEERKEVISLAIQTNGRAVKGRWDGKYKFMSCTHCHRAGHDAGSCFQLVGYPEWWGDRPKNEGKSGGRGKSLQQAGTGRGRGGIVRATVNVVHTGGTSAETGVSHEDGFGLAGISAEQLLSLIGFLNVHKANSNDKMIGSLCYAHNQRRDGDKFASRSKKCMFIGYPYGKKGWKLFDSETENIFVSRDVEFIETEFPFVVATTLRKDDLPNNWNFAESVHDAIDDIDEIDHTLSIQRSNDMGVENIRSVLDVGIEAGTSQYTNIDETMLSSTTSTTSTNEKVDD</sequence>
<dbReference type="EMBL" id="JAMSHJ010000007">
    <property type="protein sequence ID" value="KAI5388425.1"/>
    <property type="molecule type" value="Genomic_DNA"/>
</dbReference>
<organism evidence="3 4">
    <name type="scientific">Pisum sativum</name>
    <name type="common">Garden pea</name>
    <name type="synonym">Lathyrus oleraceus</name>
    <dbReference type="NCBI Taxonomy" id="3888"/>
    <lineage>
        <taxon>Eukaryota</taxon>
        <taxon>Viridiplantae</taxon>
        <taxon>Streptophyta</taxon>
        <taxon>Embryophyta</taxon>
        <taxon>Tracheophyta</taxon>
        <taxon>Spermatophyta</taxon>
        <taxon>Magnoliopsida</taxon>
        <taxon>eudicotyledons</taxon>
        <taxon>Gunneridae</taxon>
        <taxon>Pentapetalae</taxon>
        <taxon>rosids</taxon>
        <taxon>fabids</taxon>
        <taxon>Fabales</taxon>
        <taxon>Fabaceae</taxon>
        <taxon>Papilionoideae</taxon>
        <taxon>50 kb inversion clade</taxon>
        <taxon>NPAAA clade</taxon>
        <taxon>Hologalegina</taxon>
        <taxon>IRL clade</taxon>
        <taxon>Fabeae</taxon>
        <taxon>Lathyrus</taxon>
    </lineage>
</organism>